<evidence type="ECO:0000256" key="1">
    <source>
        <dbReference type="SAM" id="MobiDB-lite"/>
    </source>
</evidence>
<feature type="region of interest" description="Disordered" evidence="1">
    <location>
        <begin position="140"/>
        <end position="172"/>
    </location>
</feature>
<dbReference type="Proteomes" id="UP000324800">
    <property type="component" value="Unassembled WGS sequence"/>
</dbReference>
<protein>
    <submittedName>
        <fullName evidence="2">Uncharacterized protein</fullName>
    </submittedName>
</protein>
<name>A0A5J4WE12_9EUKA</name>
<dbReference type="OrthoDB" id="10506140at2759"/>
<accession>A0A5J4WE12</accession>
<feature type="compositionally biased region" description="Polar residues" evidence="1">
    <location>
        <begin position="150"/>
        <end position="161"/>
    </location>
</feature>
<reference evidence="2 3" key="1">
    <citation type="submission" date="2019-03" db="EMBL/GenBank/DDBJ databases">
        <title>Single cell metagenomics reveals metabolic interactions within the superorganism composed of flagellate Streblomastix strix and complex community of Bacteroidetes bacteria on its surface.</title>
        <authorList>
            <person name="Treitli S.C."/>
            <person name="Kolisko M."/>
            <person name="Husnik F."/>
            <person name="Keeling P."/>
            <person name="Hampl V."/>
        </authorList>
    </citation>
    <scope>NUCLEOTIDE SEQUENCE [LARGE SCALE GENOMIC DNA]</scope>
    <source>
        <strain evidence="2">ST1C</strain>
    </source>
</reference>
<gene>
    <name evidence="2" type="ORF">EZS28_011569</name>
</gene>
<dbReference type="AlphaFoldDB" id="A0A5J4WE12"/>
<comment type="caution">
    <text evidence="2">The sequence shown here is derived from an EMBL/GenBank/DDBJ whole genome shotgun (WGS) entry which is preliminary data.</text>
</comment>
<dbReference type="EMBL" id="SNRW01002402">
    <property type="protein sequence ID" value="KAA6392903.1"/>
    <property type="molecule type" value="Genomic_DNA"/>
</dbReference>
<organism evidence="2 3">
    <name type="scientific">Streblomastix strix</name>
    <dbReference type="NCBI Taxonomy" id="222440"/>
    <lineage>
        <taxon>Eukaryota</taxon>
        <taxon>Metamonada</taxon>
        <taxon>Preaxostyla</taxon>
        <taxon>Oxymonadida</taxon>
        <taxon>Streblomastigidae</taxon>
        <taxon>Streblomastix</taxon>
    </lineage>
</organism>
<proteinExistence type="predicted"/>
<evidence type="ECO:0000313" key="2">
    <source>
        <dbReference type="EMBL" id="KAA6392903.1"/>
    </source>
</evidence>
<sequence>MAADADVYKKMTFLENPEFETLCGRLESMTTTLSQLDELTQIMNFSKATSQEIDAKYQDLEGDDLQQMAPELSQVVRGFASRTQEPIQKSIQSAIALEETFTKQYGELMQGIVGESLTKLKTFNSEATQLELISAGPDARVANEKKRRSSTLLESIAQTGSLPGADPPPEGY</sequence>
<evidence type="ECO:0000313" key="3">
    <source>
        <dbReference type="Proteomes" id="UP000324800"/>
    </source>
</evidence>